<dbReference type="Gene3D" id="3.30.70.1290">
    <property type="entry name" value="Transposase IS200-like"/>
    <property type="match status" value="1"/>
</dbReference>
<proteinExistence type="predicted"/>
<accession>A0A1F6G3R2</accession>
<dbReference type="GO" id="GO:0003677">
    <property type="term" value="F:DNA binding"/>
    <property type="evidence" value="ECO:0007669"/>
    <property type="project" value="InterPro"/>
</dbReference>
<evidence type="ECO:0000313" key="3">
    <source>
        <dbReference type="Proteomes" id="UP000176867"/>
    </source>
</evidence>
<protein>
    <recommendedName>
        <fullName evidence="1">Transposase IS200-like domain-containing protein</fullName>
    </recommendedName>
</protein>
<dbReference type="GO" id="GO:0006313">
    <property type="term" value="P:DNA transposition"/>
    <property type="evidence" value="ECO:0007669"/>
    <property type="project" value="InterPro"/>
</dbReference>
<reference evidence="2 3" key="1">
    <citation type="journal article" date="2016" name="Nat. Commun.">
        <title>Thousands of microbial genomes shed light on interconnected biogeochemical processes in an aquifer system.</title>
        <authorList>
            <person name="Anantharaman K."/>
            <person name="Brown C.T."/>
            <person name="Hug L.A."/>
            <person name="Sharon I."/>
            <person name="Castelle C.J."/>
            <person name="Probst A.J."/>
            <person name="Thomas B.C."/>
            <person name="Singh A."/>
            <person name="Wilkins M.J."/>
            <person name="Karaoz U."/>
            <person name="Brodie E.L."/>
            <person name="Williams K.H."/>
            <person name="Hubbard S.S."/>
            <person name="Banfield J.F."/>
        </authorList>
    </citation>
    <scope>NUCLEOTIDE SEQUENCE [LARGE SCALE GENOMIC DNA]</scope>
</reference>
<comment type="caution">
    <text evidence="2">The sequence shown here is derived from an EMBL/GenBank/DDBJ whole genome shotgun (WGS) entry which is preliminary data.</text>
</comment>
<dbReference type="PANTHER" id="PTHR34322:SF2">
    <property type="entry name" value="TRANSPOSASE IS200-LIKE DOMAIN-CONTAINING PROTEIN"/>
    <property type="match status" value="1"/>
</dbReference>
<sequence>MRQEQFTPGTFVHVVNRGAHKIDIVRTDADRWRFLKLLRYLNDANAPRNWERDISPDHIRNNFARPEHWDEAQPYVSILSHCLKDNHFHLLLLEQLEGGTSKFMQRVSRSMAANFNAKYEGSGVLFQGSFRARIVDNDIHLQHLAVYINIKNVFEAYPGGLKIALDNFDDAYAWATQYPFSSTADFAGKRKSSLLDHETLKSLFASSADFRVAAEEFVNARLEIEDSLRELTLDE</sequence>
<dbReference type="PANTHER" id="PTHR34322">
    <property type="entry name" value="TRANSPOSASE, Y1_TNP DOMAIN-CONTAINING"/>
    <property type="match status" value="1"/>
</dbReference>
<dbReference type="SMART" id="SM01321">
    <property type="entry name" value="Y1_Tnp"/>
    <property type="match status" value="1"/>
</dbReference>
<gene>
    <name evidence="2" type="ORF">A2609_03130</name>
</gene>
<dbReference type="GO" id="GO:0004803">
    <property type="term" value="F:transposase activity"/>
    <property type="evidence" value="ECO:0007669"/>
    <property type="project" value="InterPro"/>
</dbReference>
<evidence type="ECO:0000259" key="1">
    <source>
        <dbReference type="SMART" id="SM01321"/>
    </source>
</evidence>
<dbReference type="STRING" id="1798533.A2609_03130"/>
<evidence type="ECO:0000313" key="2">
    <source>
        <dbReference type="EMBL" id="OGG92764.1"/>
    </source>
</evidence>
<dbReference type="AlphaFoldDB" id="A0A1F6G3R2"/>
<organism evidence="2 3">
    <name type="scientific">Candidatus Kaiserbacteria bacterium RIFOXYD1_FULL_47_14</name>
    <dbReference type="NCBI Taxonomy" id="1798533"/>
    <lineage>
        <taxon>Bacteria</taxon>
        <taxon>Candidatus Kaiseribacteriota</taxon>
    </lineage>
</organism>
<name>A0A1F6G3R2_9BACT</name>
<feature type="domain" description="Transposase IS200-like" evidence="1">
    <location>
        <begin position="7"/>
        <end position="151"/>
    </location>
</feature>
<dbReference type="InterPro" id="IPR002686">
    <property type="entry name" value="Transposase_17"/>
</dbReference>
<dbReference type="Proteomes" id="UP000176867">
    <property type="component" value="Unassembled WGS sequence"/>
</dbReference>
<dbReference type="SUPFAM" id="SSF143422">
    <property type="entry name" value="Transposase IS200-like"/>
    <property type="match status" value="1"/>
</dbReference>
<dbReference type="InterPro" id="IPR036515">
    <property type="entry name" value="Transposase_17_sf"/>
</dbReference>
<dbReference type="EMBL" id="MFMU01000020">
    <property type="protein sequence ID" value="OGG92764.1"/>
    <property type="molecule type" value="Genomic_DNA"/>
</dbReference>
<dbReference type="Pfam" id="PF01797">
    <property type="entry name" value="Y1_Tnp"/>
    <property type="match status" value="1"/>
</dbReference>